<evidence type="ECO:0000313" key="2">
    <source>
        <dbReference type="Proteomes" id="UP000698059"/>
    </source>
</evidence>
<keyword evidence="2" id="KW-1185">Reference proteome</keyword>
<dbReference type="RefSeq" id="WP_205306270.1">
    <property type="nucleotide sequence ID" value="NZ_BAAAVF010000002.1"/>
</dbReference>
<organism evidence="1 2">
    <name type="scientific">Oerskovia jenensis</name>
    <dbReference type="NCBI Taxonomy" id="162169"/>
    <lineage>
        <taxon>Bacteria</taxon>
        <taxon>Bacillati</taxon>
        <taxon>Actinomycetota</taxon>
        <taxon>Actinomycetes</taxon>
        <taxon>Micrococcales</taxon>
        <taxon>Cellulomonadaceae</taxon>
        <taxon>Oerskovia</taxon>
    </lineage>
</organism>
<evidence type="ECO:0000313" key="1">
    <source>
        <dbReference type="EMBL" id="MBM7478129.1"/>
    </source>
</evidence>
<comment type="caution">
    <text evidence="1">The sequence shown here is derived from an EMBL/GenBank/DDBJ whole genome shotgun (WGS) entry which is preliminary data.</text>
</comment>
<dbReference type="InterPro" id="IPR021456">
    <property type="entry name" value="DUF3107"/>
</dbReference>
<accession>A0ABS2LD96</accession>
<name>A0ABS2LD96_9CELL</name>
<protein>
    <submittedName>
        <fullName evidence="1">Phage tail sheath gpL-like</fullName>
    </submittedName>
</protein>
<reference evidence="1 2" key="1">
    <citation type="submission" date="2021-01" db="EMBL/GenBank/DDBJ databases">
        <title>Sequencing the genomes of 1000 actinobacteria strains.</title>
        <authorList>
            <person name="Klenk H.-P."/>
        </authorList>
    </citation>
    <scope>NUCLEOTIDE SEQUENCE [LARGE SCALE GENOMIC DNA]</scope>
    <source>
        <strain evidence="1 2">DSM 46000</strain>
    </source>
</reference>
<sequence length="74" mass="7770">MEVTIGVQNLARELVIETEETTETVAAAVSAALAGGPALELLDSRGRRVIVPTASIGYVEIGTEEQRRVGFGSL</sequence>
<proteinExistence type="predicted"/>
<dbReference type="EMBL" id="JAFBBO010000001">
    <property type="protein sequence ID" value="MBM7478129.1"/>
    <property type="molecule type" value="Genomic_DNA"/>
</dbReference>
<dbReference type="Proteomes" id="UP000698059">
    <property type="component" value="Unassembled WGS sequence"/>
</dbReference>
<gene>
    <name evidence="1" type="ORF">JOD49_001049</name>
</gene>
<dbReference type="Pfam" id="PF11305">
    <property type="entry name" value="DUF3107"/>
    <property type="match status" value="1"/>
</dbReference>